<feature type="compositionally biased region" description="Acidic residues" evidence="1">
    <location>
        <begin position="1"/>
        <end position="10"/>
    </location>
</feature>
<dbReference type="RefSeq" id="WP_331210793.1">
    <property type="nucleotide sequence ID" value="NZ_JAZGQL010000028.1"/>
</dbReference>
<sequence>MGGDAFEEGVEGVGQVRGTAQRPVVFRPDTDTGSPRRQPRLLGSGSDNRIQRFDILEIDPVLSTEKCYQAMRSTSGYPEYGIVGRTDAHPGPRIDVHPLNPSKQSGNMPYIPPERFPHVSLDAREAMRPVMLAVTLFGFRTTGRTERGTARQ</sequence>
<dbReference type="Proteomes" id="UP001339911">
    <property type="component" value="Unassembled WGS sequence"/>
</dbReference>
<feature type="region of interest" description="Disordered" evidence="1">
    <location>
        <begin position="1"/>
        <end position="46"/>
    </location>
</feature>
<accession>A0ABU7SM35</accession>
<proteinExistence type="predicted"/>
<comment type="caution">
    <text evidence="2">The sequence shown here is derived from an EMBL/GenBank/DDBJ whole genome shotgun (WGS) entry which is preliminary data.</text>
</comment>
<evidence type="ECO:0000313" key="3">
    <source>
        <dbReference type="Proteomes" id="UP001339911"/>
    </source>
</evidence>
<protein>
    <submittedName>
        <fullName evidence="2">Uncharacterized protein</fullName>
    </submittedName>
</protein>
<reference evidence="2 3" key="1">
    <citation type="submission" date="2024-01" db="EMBL/GenBank/DDBJ databases">
        <title>Genome insights into Plantactinospora veratri sp. nov.</title>
        <authorList>
            <person name="Wang L."/>
        </authorList>
    </citation>
    <scope>NUCLEOTIDE SEQUENCE [LARGE SCALE GENOMIC DNA]</scope>
    <source>
        <strain evidence="2 3">NEAU-FHS4</strain>
    </source>
</reference>
<evidence type="ECO:0000313" key="2">
    <source>
        <dbReference type="EMBL" id="MEE6310769.1"/>
    </source>
</evidence>
<dbReference type="EMBL" id="JAZGQL010000028">
    <property type="protein sequence ID" value="MEE6310769.1"/>
    <property type="molecule type" value="Genomic_DNA"/>
</dbReference>
<keyword evidence="3" id="KW-1185">Reference proteome</keyword>
<organism evidence="2 3">
    <name type="scientific">Plantactinospora veratri</name>
    <dbReference type="NCBI Taxonomy" id="1436122"/>
    <lineage>
        <taxon>Bacteria</taxon>
        <taxon>Bacillati</taxon>
        <taxon>Actinomycetota</taxon>
        <taxon>Actinomycetes</taxon>
        <taxon>Micromonosporales</taxon>
        <taxon>Micromonosporaceae</taxon>
        <taxon>Plantactinospora</taxon>
    </lineage>
</organism>
<name>A0ABU7SM35_9ACTN</name>
<gene>
    <name evidence="2" type="ORF">V1634_28405</name>
</gene>
<evidence type="ECO:0000256" key="1">
    <source>
        <dbReference type="SAM" id="MobiDB-lite"/>
    </source>
</evidence>